<dbReference type="GO" id="GO:0005319">
    <property type="term" value="F:lipid transporter activity"/>
    <property type="evidence" value="ECO:0007669"/>
    <property type="project" value="TreeGrafter"/>
</dbReference>
<dbReference type="AlphaFoldDB" id="A0A9W6THC6"/>
<name>A0A9W6THC6_9STRA</name>
<evidence type="ECO:0000256" key="1">
    <source>
        <dbReference type="ARBA" id="ARBA00022448"/>
    </source>
</evidence>
<dbReference type="PANTHER" id="PTHR19229:SF36">
    <property type="entry name" value="ATP-BINDING CASSETTE SUB-FAMILY A MEMBER 2"/>
    <property type="match status" value="1"/>
</dbReference>
<comment type="caution">
    <text evidence="3">The sequence shown here is derived from an EMBL/GenBank/DDBJ whole genome shotgun (WGS) entry which is preliminary data.</text>
</comment>
<organism evidence="3 4">
    <name type="scientific">Phytophthora lilii</name>
    <dbReference type="NCBI Taxonomy" id="2077276"/>
    <lineage>
        <taxon>Eukaryota</taxon>
        <taxon>Sar</taxon>
        <taxon>Stramenopiles</taxon>
        <taxon>Oomycota</taxon>
        <taxon>Peronosporomycetes</taxon>
        <taxon>Peronosporales</taxon>
        <taxon>Peronosporaceae</taxon>
        <taxon>Phytophthora</taxon>
    </lineage>
</organism>
<evidence type="ECO:0000313" key="4">
    <source>
        <dbReference type="Proteomes" id="UP001165083"/>
    </source>
</evidence>
<dbReference type="GO" id="GO:0016020">
    <property type="term" value="C:membrane"/>
    <property type="evidence" value="ECO:0007669"/>
    <property type="project" value="InterPro"/>
</dbReference>
<dbReference type="Proteomes" id="UP001165083">
    <property type="component" value="Unassembled WGS sequence"/>
</dbReference>
<dbReference type="OrthoDB" id="10255969at2759"/>
<evidence type="ECO:0000313" key="3">
    <source>
        <dbReference type="EMBL" id="GMF13567.1"/>
    </source>
</evidence>
<proteinExistence type="predicted"/>
<reference evidence="3" key="1">
    <citation type="submission" date="2023-04" db="EMBL/GenBank/DDBJ databases">
        <title>Phytophthora lilii NBRC 32176.</title>
        <authorList>
            <person name="Ichikawa N."/>
            <person name="Sato H."/>
            <person name="Tonouchi N."/>
        </authorList>
    </citation>
    <scope>NUCLEOTIDE SEQUENCE</scope>
    <source>
        <strain evidence="3">NBRC 32176</strain>
    </source>
</reference>
<dbReference type="InterPro" id="IPR027417">
    <property type="entry name" value="P-loop_NTPase"/>
</dbReference>
<dbReference type="InterPro" id="IPR026082">
    <property type="entry name" value="ABCA"/>
</dbReference>
<keyword evidence="2" id="KW-0677">Repeat</keyword>
<dbReference type="Gene3D" id="3.40.50.300">
    <property type="entry name" value="P-loop containing nucleotide triphosphate hydrolases"/>
    <property type="match status" value="1"/>
</dbReference>
<dbReference type="PANTHER" id="PTHR19229">
    <property type="entry name" value="ATP-BINDING CASSETTE TRANSPORTER SUBFAMILY A ABCA"/>
    <property type="match status" value="1"/>
</dbReference>
<gene>
    <name evidence="3" type="ORF">Plil01_000403000</name>
</gene>
<dbReference type="SUPFAM" id="SSF52540">
    <property type="entry name" value="P-loop containing nucleoside triphosphate hydrolases"/>
    <property type="match status" value="1"/>
</dbReference>
<protein>
    <submittedName>
        <fullName evidence="3">Unnamed protein product</fullName>
    </submittedName>
</protein>
<sequence length="134" mass="15057">MTAPSSGNAIYRGMSINEDMNELRQSLGICFQHDVLFPDLSVEEHLLLFGQIKGYANDELMAVAEKQIREVGFDRKAQLETQRSIRWYEAQAVGGRVASWRWCSWTNPPPAWTRTAVAARGRSCSTTATTASWC</sequence>
<evidence type="ECO:0000256" key="2">
    <source>
        <dbReference type="ARBA" id="ARBA00022737"/>
    </source>
</evidence>
<keyword evidence="1" id="KW-0813">Transport</keyword>
<dbReference type="GO" id="GO:0140359">
    <property type="term" value="F:ABC-type transporter activity"/>
    <property type="evidence" value="ECO:0007669"/>
    <property type="project" value="InterPro"/>
</dbReference>
<dbReference type="EMBL" id="BSXW01000161">
    <property type="protein sequence ID" value="GMF13567.1"/>
    <property type="molecule type" value="Genomic_DNA"/>
</dbReference>
<accession>A0A9W6THC6</accession>
<keyword evidence="4" id="KW-1185">Reference proteome</keyword>